<proteinExistence type="predicted"/>
<gene>
    <name evidence="1" type="ORF">EBB54_08040</name>
</gene>
<reference evidence="1" key="1">
    <citation type="submission" date="2018-10" db="EMBL/GenBank/DDBJ databases">
        <title>Schaedlerella arabinophila gen. nov. sp. nov., isolated from the mouse intestinal tract and comparative analysis with the genome of the closely related altered Schaedler flora strain ASF502.</title>
        <authorList>
            <person name="Miyake S."/>
            <person name="Soh M."/>
            <person name="Seedorf H."/>
        </authorList>
    </citation>
    <scope>NUCLEOTIDE SEQUENCE [LARGE SCALE GENOMIC DNA]</scope>
    <source>
        <strain evidence="1">DSM 106076</strain>
    </source>
</reference>
<dbReference type="InterPro" id="IPR043721">
    <property type="entry name" value="DUF5662"/>
</dbReference>
<dbReference type="AlphaFoldDB" id="A0A426DF11"/>
<accession>A0A426DF11</accession>
<evidence type="ECO:0000313" key="1">
    <source>
        <dbReference type="EMBL" id="RRK31318.1"/>
    </source>
</evidence>
<comment type="caution">
    <text evidence="1">The sequence shown here is derived from an EMBL/GenBank/DDBJ whole genome shotgun (WGS) entry which is preliminary data.</text>
</comment>
<keyword evidence="2" id="KW-1185">Reference proteome</keyword>
<dbReference type="RefSeq" id="WP_125127010.1">
    <property type="nucleotide sequence ID" value="NZ_RHJS01000002.1"/>
</dbReference>
<organism evidence="1 2">
    <name type="scientific">Schaedlerella arabinosiphila</name>
    <dbReference type="NCBI Taxonomy" id="2044587"/>
    <lineage>
        <taxon>Bacteria</taxon>
        <taxon>Bacillati</taxon>
        <taxon>Bacillota</taxon>
        <taxon>Clostridia</taxon>
        <taxon>Lachnospirales</taxon>
        <taxon>Lachnospiraceae</taxon>
        <taxon>Schaedlerella</taxon>
    </lineage>
</organism>
<protein>
    <submittedName>
        <fullName evidence="1">Catalase</fullName>
    </submittedName>
</protein>
<dbReference type="Proteomes" id="UP000274920">
    <property type="component" value="Unassembled WGS sequence"/>
</dbReference>
<sequence length="201" mass="23532">MIKAAAHFRTITKHKMLVMKECFQVGLYRQGLLHDLSKYTWTEFRVGCRFYQGSQSPNNAERKAKGCSLAWLHHKGRNKHHYEYWVDYGLDGTKRLIGMRMPVKYVVEMFLDRIAACKVYKGSAYRDSDPLDYFRKGGTDDYVMHEETKKLLTGLLRMLAEKGEEFTFRYIRENVLGKRKGIGGILGTVKAPRIHRRYIQV</sequence>
<name>A0A426DF11_9FIRM</name>
<dbReference type="Pfam" id="PF18907">
    <property type="entry name" value="DUF5662"/>
    <property type="match status" value="1"/>
</dbReference>
<dbReference type="EMBL" id="RHJS01000002">
    <property type="protein sequence ID" value="RRK31318.1"/>
    <property type="molecule type" value="Genomic_DNA"/>
</dbReference>
<evidence type="ECO:0000313" key="2">
    <source>
        <dbReference type="Proteomes" id="UP000274920"/>
    </source>
</evidence>